<gene>
    <name evidence="1" type="ORF">E2C01_082686</name>
</gene>
<dbReference type="Proteomes" id="UP000324222">
    <property type="component" value="Unassembled WGS sequence"/>
</dbReference>
<organism evidence="1 2">
    <name type="scientific">Portunus trituberculatus</name>
    <name type="common">Swimming crab</name>
    <name type="synonym">Neptunus trituberculatus</name>
    <dbReference type="NCBI Taxonomy" id="210409"/>
    <lineage>
        <taxon>Eukaryota</taxon>
        <taxon>Metazoa</taxon>
        <taxon>Ecdysozoa</taxon>
        <taxon>Arthropoda</taxon>
        <taxon>Crustacea</taxon>
        <taxon>Multicrustacea</taxon>
        <taxon>Malacostraca</taxon>
        <taxon>Eumalacostraca</taxon>
        <taxon>Eucarida</taxon>
        <taxon>Decapoda</taxon>
        <taxon>Pleocyemata</taxon>
        <taxon>Brachyura</taxon>
        <taxon>Eubrachyura</taxon>
        <taxon>Portunoidea</taxon>
        <taxon>Portunidae</taxon>
        <taxon>Portuninae</taxon>
        <taxon>Portunus</taxon>
    </lineage>
</organism>
<evidence type="ECO:0000313" key="2">
    <source>
        <dbReference type="Proteomes" id="UP000324222"/>
    </source>
</evidence>
<comment type="caution">
    <text evidence="1">The sequence shown here is derived from an EMBL/GenBank/DDBJ whole genome shotgun (WGS) entry which is preliminary data.</text>
</comment>
<keyword evidence="2" id="KW-1185">Reference proteome</keyword>
<proteinExistence type="predicted"/>
<accession>A0A5B7ISZ8</accession>
<evidence type="ECO:0000313" key="1">
    <source>
        <dbReference type="EMBL" id="MPC87810.1"/>
    </source>
</evidence>
<dbReference type="AlphaFoldDB" id="A0A5B7ISZ8"/>
<dbReference type="EMBL" id="VSRR010075672">
    <property type="protein sequence ID" value="MPC87810.1"/>
    <property type="molecule type" value="Genomic_DNA"/>
</dbReference>
<name>A0A5B7ISZ8_PORTR</name>
<sequence>MRLNYHGGPFKNVDDAIKIQGNTPRFWDEDGAKRRTESVRKRRRQRRRYAVVVAMEEVGM</sequence>
<protein>
    <submittedName>
        <fullName evidence="1">Uncharacterized protein</fullName>
    </submittedName>
</protein>
<reference evidence="1 2" key="1">
    <citation type="submission" date="2019-05" db="EMBL/GenBank/DDBJ databases">
        <title>Another draft genome of Portunus trituberculatus and its Hox gene families provides insights of decapod evolution.</title>
        <authorList>
            <person name="Jeong J.-H."/>
            <person name="Song I."/>
            <person name="Kim S."/>
            <person name="Choi T."/>
            <person name="Kim D."/>
            <person name="Ryu S."/>
            <person name="Kim W."/>
        </authorList>
    </citation>
    <scope>NUCLEOTIDE SEQUENCE [LARGE SCALE GENOMIC DNA]</scope>
    <source>
        <tissue evidence="1">Muscle</tissue>
    </source>
</reference>